<dbReference type="SMART" id="SM00487">
    <property type="entry name" value="DEXDc"/>
    <property type="match status" value="1"/>
</dbReference>
<feature type="compositionally biased region" description="Basic and acidic residues" evidence="5">
    <location>
        <begin position="1068"/>
        <end position="1082"/>
    </location>
</feature>
<dbReference type="EMBL" id="MU155852">
    <property type="protein sequence ID" value="KAF9470773.1"/>
    <property type="molecule type" value="Genomic_DNA"/>
</dbReference>
<accession>A0A9P5YKV1</accession>
<dbReference type="CDD" id="cd18793">
    <property type="entry name" value="SF2_C_SNF"/>
    <property type="match status" value="1"/>
</dbReference>
<proteinExistence type="predicted"/>
<dbReference type="InterPro" id="IPR001650">
    <property type="entry name" value="Helicase_C-like"/>
</dbReference>
<dbReference type="PROSITE" id="PS51194">
    <property type="entry name" value="HELICASE_CTER"/>
    <property type="match status" value="1"/>
</dbReference>
<sequence length="1110" mass="124569">MPSLTVAAALLQLTEEGIPWDYPVWQEATGVYHGLFPDDPSQLPKGWTVQDASDIKSFISRYNALSSEEKKASFLSDKRGTTLPGRKKWQNFANAIWRSCKGQAKIIEVFNAHGCHPYTRAQAVPKEKVENPRNAKEKRVWPSGGLWIPTCTDDIAVALFGEESLKELNRLPEACRPATQALAQRVWSCLTRRLDRVHARLPVLEKEATKAFNALSENTDSDPQAAITTVFRAVARWRNAVKILETPANLKKVEDMQKELDCLIKLIGANLADDTKMKKKGNITAAPTLFSLSSQTLKALATDEDIETIIAVYHDFFDNSTHATDDVPLLDIQPTAISFDKAIDGADLGVEYEADKSRKKLAFNLGFVDGLPLIFNTYRHSAGLTPWTVPDLFEFEDSSTLPPDVKKLELHWHQLAGVHAILRTLFTNEPDFDHCTGVLVTDEVGLGKTYQSATVIACLIDAVIRQREGLKTPPLFEARPYLAGEKEIPSLPHLVLFPGTITSQWFDELRILFQPGFVDLFVYPTPKEERLAFWDENGPFHRSKHALSNRIILSPHSTMTKEYGSLHQVPEKKISDLPWDIPPLLPLKLRPDITKTLFGQSFLSVIIDEAHNFRNHGPKSCAALALLKNTIVRVILTGTPLQTSTKDLAAMGRLTGLECFSNTAAYHEEKEDLRELRRARKEMQDLGDTADDNEQDFVKLCQIKIAQRMQHQSAGHIIRRTTASLNYKGEELVPLPPCETVYVYLDLTKRELKIITAIGQNLEEIIGPANLSHKLSTRGFYIEYRLSLIFARSDAEAPLPKFHNLEEWEQMKSTKLDTAARLCQYFLTRDDLPLPTFSDGTVDFPPIPSVRRGEKISKDCKIVVFTEFPSMISLFINVFELYGVKVLAINGTMSFTKRASIVAKFRESSTHRVLALSSVGTTGINLSFCRIVIFLDQPWSAQDIRQMRGRVHRQPQKNKVICIHLLANETSDIIVDGMARGKRDMMEAFVSKKAGKDMLRLLSGEDSDSDSDESPTITQKKAPSLVTTTKKSRETSVKSTQSKGKAKMLPAEDEDEEDEVALSITFTESDKALPHKSKDTTDHNSQALLKKTLKSKALDELEAVRERTRL</sequence>
<keyword evidence="3" id="KW-0067">ATP-binding</keyword>
<dbReference type="Gene3D" id="3.40.50.10810">
    <property type="entry name" value="Tandem AAA-ATPase domain"/>
    <property type="match status" value="1"/>
</dbReference>
<dbReference type="OrthoDB" id="3270319at2759"/>
<dbReference type="Pfam" id="PF00176">
    <property type="entry name" value="SNF2-rel_dom"/>
    <property type="match status" value="1"/>
</dbReference>
<keyword evidence="4" id="KW-0175">Coiled coil</keyword>
<feature type="region of interest" description="Disordered" evidence="5">
    <location>
        <begin position="1002"/>
        <end position="1085"/>
    </location>
</feature>
<keyword evidence="8" id="KW-1185">Reference proteome</keyword>
<dbReference type="PANTHER" id="PTHR10799">
    <property type="entry name" value="SNF2/RAD54 HELICASE FAMILY"/>
    <property type="match status" value="1"/>
</dbReference>
<gene>
    <name evidence="7" type="ORF">BDN70DRAFT_939435</name>
</gene>
<evidence type="ECO:0000256" key="3">
    <source>
        <dbReference type="ARBA" id="ARBA00022840"/>
    </source>
</evidence>
<dbReference type="Proteomes" id="UP000807469">
    <property type="component" value="Unassembled WGS sequence"/>
</dbReference>
<comment type="caution">
    <text evidence="7">The sequence shown here is derived from an EMBL/GenBank/DDBJ whole genome shotgun (WGS) entry which is preliminary data.</text>
</comment>
<evidence type="ECO:0000256" key="2">
    <source>
        <dbReference type="ARBA" id="ARBA00022801"/>
    </source>
</evidence>
<evidence type="ECO:0000256" key="4">
    <source>
        <dbReference type="SAM" id="Coils"/>
    </source>
</evidence>
<dbReference type="Gene3D" id="3.40.50.300">
    <property type="entry name" value="P-loop containing nucleotide triphosphate hydrolases"/>
    <property type="match status" value="1"/>
</dbReference>
<dbReference type="InterPro" id="IPR038718">
    <property type="entry name" value="SNF2-like_sf"/>
</dbReference>
<evidence type="ECO:0000313" key="7">
    <source>
        <dbReference type="EMBL" id="KAF9470773.1"/>
    </source>
</evidence>
<dbReference type="Pfam" id="PF00271">
    <property type="entry name" value="Helicase_C"/>
    <property type="match status" value="1"/>
</dbReference>
<evidence type="ECO:0000256" key="1">
    <source>
        <dbReference type="ARBA" id="ARBA00022741"/>
    </source>
</evidence>
<feature type="domain" description="Helicase C-terminal" evidence="6">
    <location>
        <begin position="852"/>
        <end position="1003"/>
    </location>
</feature>
<dbReference type="InterPro" id="IPR014001">
    <property type="entry name" value="Helicase_ATP-bd"/>
</dbReference>
<dbReference type="AlphaFoldDB" id="A0A9P5YKV1"/>
<evidence type="ECO:0000259" key="6">
    <source>
        <dbReference type="PROSITE" id="PS51194"/>
    </source>
</evidence>
<feature type="coiled-coil region" evidence="4">
    <location>
        <begin position="666"/>
        <end position="696"/>
    </location>
</feature>
<dbReference type="InterPro" id="IPR000330">
    <property type="entry name" value="SNF2_N"/>
</dbReference>
<reference evidence="7" key="1">
    <citation type="submission" date="2020-11" db="EMBL/GenBank/DDBJ databases">
        <authorList>
            <consortium name="DOE Joint Genome Institute"/>
            <person name="Ahrendt S."/>
            <person name="Riley R."/>
            <person name="Andreopoulos W."/>
            <person name="Labutti K."/>
            <person name="Pangilinan J."/>
            <person name="Ruiz-Duenas F.J."/>
            <person name="Barrasa J.M."/>
            <person name="Sanchez-Garcia M."/>
            <person name="Camarero S."/>
            <person name="Miyauchi S."/>
            <person name="Serrano A."/>
            <person name="Linde D."/>
            <person name="Babiker R."/>
            <person name="Drula E."/>
            <person name="Ayuso-Fernandez I."/>
            <person name="Pacheco R."/>
            <person name="Padilla G."/>
            <person name="Ferreira P."/>
            <person name="Barriuso J."/>
            <person name="Kellner H."/>
            <person name="Castanera R."/>
            <person name="Alfaro M."/>
            <person name="Ramirez L."/>
            <person name="Pisabarro A.G."/>
            <person name="Kuo A."/>
            <person name="Tritt A."/>
            <person name="Lipzen A."/>
            <person name="He G."/>
            <person name="Yan M."/>
            <person name="Ng V."/>
            <person name="Cullen D."/>
            <person name="Martin F."/>
            <person name="Rosso M.-N."/>
            <person name="Henrissat B."/>
            <person name="Hibbett D."/>
            <person name="Martinez A.T."/>
            <person name="Grigoriev I.V."/>
        </authorList>
    </citation>
    <scope>NUCLEOTIDE SEQUENCE</scope>
    <source>
        <strain evidence="7">CIRM-BRFM 674</strain>
    </source>
</reference>
<evidence type="ECO:0000313" key="8">
    <source>
        <dbReference type="Proteomes" id="UP000807469"/>
    </source>
</evidence>
<feature type="compositionally biased region" description="Acidic residues" evidence="5">
    <location>
        <begin position="1051"/>
        <end position="1060"/>
    </location>
</feature>
<dbReference type="GO" id="GO:0005524">
    <property type="term" value="F:ATP binding"/>
    <property type="evidence" value="ECO:0007669"/>
    <property type="project" value="InterPro"/>
</dbReference>
<name>A0A9P5YKV1_9AGAR</name>
<keyword evidence="1" id="KW-0547">Nucleotide-binding</keyword>
<protein>
    <recommendedName>
        <fullName evidence="6">Helicase C-terminal domain-containing protein</fullName>
    </recommendedName>
</protein>
<dbReference type="SMART" id="SM00490">
    <property type="entry name" value="HELICc"/>
    <property type="match status" value="1"/>
</dbReference>
<dbReference type="InterPro" id="IPR049730">
    <property type="entry name" value="SNF2/RAD54-like_C"/>
</dbReference>
<evidence type="ECO:0000256" key="5">
    <source>
        <dbReference type="SAM" id="MobiDB-lite"/>
    </source>
</evidence>
<feature type="compositionally biased region" description="Polar residues" evidence="5">
    <location>
        <begin position="1015"/>
        <end position="1029"/>
    </location>
</feature>
<dbReference type="GO" id="GO:0016787">
    <property type="term" value="F:hydrolase activity"/>
    <property type="evidence" value="ECO:0007669"/>
    <property type="project" value="UniProtKB-KW"/>
</dbReference>
<organism evidence="7 8">
    <name type="scientific">Pholiota conissans</name>
    <dbReference type="NCBI Taxonomy" id="109636"/>
    <lineage>
        <taxon>Eukaryota</taxon>
        <taxon>Fungi</taxon>
        <taxon>Dikarya</taxon>
        <taxon>Basidiomycota</taxon>
        <taxon>Agaricomycotina</taxon>
        <taxon>Agaricomycetes</taxon>
        <taxon>Agaricomycetidae</taxon>
        <taxon>Agaricales</taxon>
        <taxon>Agaricineae</taxon>
        <taxon>Strophariaceae</taxon>
        <taxon>Pholiota</taxon>
    </lineage>
</organism>
<dbReference type="SUPFAM" id="SSF52540">
    <property type="entry name" value="P-loop containing nucleoside triphosphate hydrolases"/>
    <property type="match status" value="2"/>
</dbReference>
<keyword evidence="2" id="KW-0378">Hydrolase</keyword>
<dbReference type="InterPro" id="IPR027417">
    <property type="entry name" value="P-loop_NTPase"/>
</dbReference>